<comment type="caution">
    <text evidence="1">The sequence shown here is derived from an EMBL/GenBank/DDBJ whole genome shotgun (WGS) entry which is preliminary data.</text>
</comment>
<proteinExistence type="predicted"/>
<dbReference type="Proteomes" id="UP000680279">
    <property type="component" value="Unassembled WGS sequence"/>
</dbReference>
<organism evidence="1 2">
    <name type="scientific">Siminovitchia fordii</name>
    <dbReference type="NCBI Taxonomy" id="254759"/>
    <lineage>
        <taxon>Bacteria</taxon>
        <taxon>Bacillati</taxon>
        <taxon>Bacillota</taxon>
        <taxon>Bacilli</taxon>
        <taxon>Bacillales</taxon>
        <taxon>Bacillaceae</taxon>
        <taxon>Siminovitchia</taxon>
    </lineage>
</organism>
<gene>
    <name evidence="1" type="ORF">J1TS3_24600</name>
</gene>
<evidence type="ECO:0000313" key="2">
    <source>
        <dbReference type="Proteomes" id="UP000680279"/>
    </source>
</evidence>
<accession>A0ABQ4K6T3</accession>
<name>A0ABQ4K6T3_9BACI</name>
<protein>
    <submittedName>
        <fullName evidence="1">Uncharacterized protein</fullName>
    </submittedName>
</protein>
<keyword evidence="2" id="KW-1185">Reference proteome</keyword>
<evidence type="ECO:0000313" key="1">
    <source>
        <dbReference type="EMBL" id="GIN21326.1"/>
    </source>
</evidence>
<dbReference type="EMBL" id="BOQT01000008">
    <property type="protein sequence ID" value="GIN21326.1"/>
    <property type="molecule type" value="Genomic_DNA"/>
</dbReference>
<dbReference type="RefSeq" id="WP_283247161.1">
    <property type="nucleotide sequence ID" value="NZ_BOQT01000008.1"/>
</dbReference>
<sequence>MEEESDNSRSMIVMAVGVNVRFIVLHHLKQKIIYPQYLALVR</sequence>
<reference evidence="1 2" key="1">
    <citation type="submission" date="2021-03" db="EMBL/GenBank/DDBJ databases">
        <title>Antimicrobial resistance genes in bacteria isolated from Japanese honey, and their potential for conferring macrolide and lincosamide resistance in the American foulbrood pathogen Paenibacillus larvae.</title>
        <authorList>
            <person name="Okamoto M."/>
            <person name="Kumagai M."/>
            <person name="Kanamori H."/>
            <person name="Takamatsu D."/>
        </authorList>
    </citation>
    <scope>NUCLEOTIDE SEQUENCE [LARGE SCALE GENOMIC DNA]</scope>
    <source>
        <strain evidence="1 2">J1TS3</strain>
    </source>
</reference>